<evidence type="ECO:0000256" key="9">
    <source>
        <dbReference type="ARBA" id="ARBA00023303"/>
    </source>
</evidence>
<evidence type="ECO:0000256" key="1">
    <source>
        <dbReference type="ARBA" id="ARBA00004651"/>
    </source>
</evidence>
<accession>A0ABY5L5Z9</accession>
<dbReference type="NCBIfam" id="NF010791">
    <property type="entry name" value="PRK14195.1"/>
    <property type="match status" value="1"/>
</dbReference>
<dbReference type="InterPro" id="IPR003691">
    <property type="entry name" value="FluC"/>
</dbReference>
<evidence type="ECO:0000256" key="6">
    <source>
        <dbReference type="ARBA" id="ARBA00023053"/>
    </source>
</evidence>
<evidence type="ECO:0000256" key="11">
    <source>
        <dbReference type="ARBA" id="ARBA00035585"/>
    </source>
</evidence>
<dbReference type="PANTHER" id="PTHR28259:SF1">
    <property type="entry name" value="FLUORIDE EXPORT PROTEIN 1-RELATED"/>
    <property type="match status" value="1"/>
</dbReference>
<feature type="binding site" evidence="12">
    <location>
        <position position="77"/>
    </location>
    <ligand>
        <name>Na(+)</name>
        <dbReference type="ChEBI" id="CHEBI:29101"/>
        <note>structural</note>
    </ligand>
</feature>
<evidence type="ECO:0000256" key="10">
    <source>
        <dbReference type="ARBA" id="ARBA00035120"/>
    </source>
</evidence>
<dbReference type="HAMAP" id="MF_00454">
    <property type="entry name" value="FluC"/>
    <property type="match status" value="1"/>
</dbReference>
<keyword evidence="9 12" id="KW-0407">Ion channel</keyword>
<comment type="activity regulation">
    <text evidence="12">Na(+) is not transported, but it plays an essential structural role and its presence is essential for fluoride channel function.</text>
</comment>
<keyword evidence="7 12" id="KW-0406">Ion transport</keyword>
<evidence type="ECO:0000256" key="7">
    <source>
        <dbReference type="ARBA" id="ARBA00023065"/>
    </source>
</evidence>
<protein>
    <recommendedName>
        <fullName evidence="12">Fluoride-specific ion channel FluC</fullName>
    </recommendedName>
</protein>
<evidence type="ECO:0000313" key="13">
    <source>
        <dbReference type="EMBL" id="UUL81332.1"/>
    </source>
</evidence>
<dbReference type="NCBIfam" id="TIGR00494">
    <property type="entry name" value="crcB"/>
    <property type="match status" value="1"/>
</dbReference>
<comment type="function">
    <text evidence="12">Fluoride-specific ion channel. Important for reducing fluoride concentration in the cell, thus reducing its toxicity.</text>
</comment>
<keyword evidence="12" id="KW-0813">Transport</keyword>
<dbReference type="Pfam" id="PF02537">
    <property type="entry name" value="CRCB"/>
    <property type="match status" value="1"/>
</dbReference>
<proteinExistence type="inferred from homology"/>
<evidence type="ECO:0000313" key="14">
    <source>
        <dbReference type="Proteomes" id="UP001058533"/>
    </source>
</evidence>
<feature type="binding site" evidence="12">
    <location>
        <position position="74"/>
    </location>
    <ligand>
        <name>Na(+)</name>
        <dbReference type="ChEBI" id="CHEBI:29101"/>
        <note>structural</note>
    </ligand>
</feature>
<keyword evidence="2 12" id="KW-1003">Cell membrane</keyword>
<evidence type="ECO:0000256" key="3">
    <source>
        <dbReference type="ARBA" id="ARBA00022519"/>
    </source>
</evidence>
<keyword evidence="8 12" id="KW-0472">Membrane</keyword>
<evidence type="ECO:0000256" key="12">
    <source>
        <dbReference type="HAMAP-Rule" id="MF_00454"/>
    </source>
</evidence>
<keyword evidence="5 12" id="KW-1133">Transmembrane helix</keyword>
<dbReference type="PANTHER" id="PTHR28259">
    <property type="entry name" value="FLUORIDE EXPORT PROTEIN 1-RELATED"/>
    <property type="match status" value="1"/>
</dbReference>
<dbReference type="EMBL" id="CP101740">
    <property type="protein sequence ID" value="UUL81332.1"/>
    <property type="molecule type" value="Genomic_DNA"/>
</dbReference>
<feature type="transmembrane region" description="Helical" evidence="12">
    <location>
        <begin position="66"/>
        <end position="84"/>
    </location>
</feature>
<keyword evidence="14" id="KW-1185">Reference proteome</keyword>
<comment type="catalytic activity">
    <reaction evidence="11">
        <text>fluoride(in) = fluoride(out)</text>
        <dbReference type="Rhea" id="RHEA:76159"/>
        <dbReference type="ChEBI" id="CHEBI:17051"/>
    </reaction>
    <physiologicalReaction direction="left-to-right" evidence="11">
        <dbReference type="Rhea" id="RHEA:76160"/>
    </physiologicalReaction>
</comment>
<comment type="subcellular location">
    <subcellularLocation>
        <location evidence="1 12">Cell membrane</location>
        <topology evidence="1 12">Multi-pass membrane protein</topology>
    </subcellularLocation>
</comment>
<keyword evidence="4 12" id="KW-0812">Transmembrane</keyword>
<keyword evidence="3" id="KW-0997">Cell inner membrane</keyword>
<dbReference type="Proteomes" id="UP001058533">
    <property type="component" value="Chromosome"/>
</dbReference>
<evidence type="ECO:0000256" key="2">
    <source>
        <dbReference type="ARBA" id="ARBA00022475"/>
    </source>
</evidence>
<gene>
    <name evidence="12 13" type="primary">crcB</name>
    <name evidence="12" type="synonym">fluC</name>
    <name evidence="13" type="ORF">NMP03_08855</name>
</gene>
<keyword evidence="12" id="KW-0479">Metal-binding</keyword>
<reference evidence="13" key="1">
    <citation type="submission" date="2022-07" db="EMBL/GenBank/DDBJ databases">
        <title>Sphingomonas sp. nov., a novel bacterium isolated from the north slope of the Mount Everest.</title>
        <authorList>
            <person name="Cui X."/>
            <person name="Liu Y."/>
        </authorList>
    </citation>
    <scope>NUCLEOTIDE SEQUENCE</scope>
    <source>
        <strain evidence="13">S5-59</strain>
    </source>
</reference>
<feature type="transmembrane region" description="Helical" evidence="12">
    <location>
        <begin position="96"/>
        <end position="120"/>
    </location>
</feature>
<sequence>MSYLLVMAGGAIGAAARHLVGRATLAWFGPNYPFGTLAVNLLGGLAMGLLFGLLARIGEGSEQVRLFVGVGVLGGFTTFSAFSLDTMLMLERGELVPALGYVMLSVAGAIAALALGLSIARATA</sequence>
<evidence type="ECO:0000256" key="5">
    <source>
        <dbReference type="ARBA" id="ARBA00022989"/>
    </source>
</evidence>
<dbReference type="RefSeq" id="WP_256504997.1">
    <property type="nucleotide sequence ID" value="NZ_CP101740.1"/>
</dbReference>
<keyword evidence="6 12" id="KW-0915">Sodium</keyword>
<comment type="similarity">
    <text evidence="10 12">Belongs to the fluoride channel Fluc/FEX (TC 1.A.43) family.</text>
</comment>
<name>A0ABY5L5Z9_9SPHN</name>
<evidence type="ECO:0000256" key="4">
    <source>
        <dbReference type="ARBA" id="ARBA00022692"/>
    </source>
</evidence>
<feature type="transmembrane region" description="Helical" evidence="12">
    <location>
        <begin position="32"/>
        <end position="54"/>
    </location>
</feature>
<organism evidence="13 14">
    <name type="scientific">Sphingomonas qomolangmaensis</name>
    <dbReference type="NCBI Taxonomy" id="2918765"/>
    <lineage>
        <taxon>Bacteria</taxon>
        <taxon>Pseudomonadati</taxon>
        <taxon>Pseudomonadota</taxon>
        <taxon>Alphaproteobacteria</taxon>
        <taxon>Sphingomonadales</taxon>
        <taxon>Sphingomonadaceae</taxon>
        <taxon>Sphingomonas</taxon>
    </lineage>
</organism>
<evidence type="ECO:0000256" key="8">
    <source>
        <dbReference type="ARBA" id="ARBA00023136"/>
    </source>
</evidence>